<dbReference type="PANTHER" id="PTHR42877">
    <property type="entry name" value="L-ORNITHINE N(5)-MONOOXYGENASE-RELATED"/>
    <property type="match status" value="1"/>
</dbReference>
<keyword evidence="3" id="KW-0285">Flavoprotein</keyword>
<protein>
    <recommendedName>
        <fullName evidence="9">FAD/NAD(P)-binding domain-containing protein</fullName>
    </recommendedName>
</protein>
<dbReference type="Pfam" id="PF00743">
    <property type="entry name" value="FMO-like"/>
    <property type="match status" value="1"/>
</dbReference>
<name>A0ABR4I7A1_9EURO</name>
<dbReference type="InterPro" id="IPR051209">
    <property type="entry name" value="FAD-bind_Monooxygenase_sf"/>
</dbReference>
<accession>A0ABR4I7A1</accession>
<evidence type="ECO:0000256" key="6">
    <source>
        <dbReference type="SAM" id="MobiDB-lite"/>
    </source>
</evidence>
<evidence type="ECO:0008006" key="9">
    <source>
        <dbReference type="Google" id="ProtNLM"/>
    </source>
</evidence>
<evidence type="ECO:0000256" key="3">
    <source>
        <dbReference type="ARBA" id="ARBA00022630"/>
    </source>
</evidence>
<dbReference type="PRINTS" id="PR00411">
    <property type="entry name" value="PNDRDTASEI"/>
</dbReference>
<comment type="cofactor">
    <cofactor evidence="1">
        <name>FAD</name>
        <dbReference type="ChEBI" id="CHEBI:57692"/>
    </cofactor>
</comment>
<dbReference type="EMBL" id="JBFXLS010000051">
    <property type="protein sequence ID" value="KAL2823628.1"/>
    <property type="molecule type" value="Genomic_DNA"/>
</dbReference>
<dbReference type="Proteomes" id="UP001610335">
    <property type="component" value="Unassembled WGS sequence"/>
</dbReference>
<dbReference type="InterPro" id="IPR036188">
    <property type="entry name" value="FAD/NAD-bd_sf"/>
</dbReference>
<dbReference type="PANTHER" id="PTHR42877:SF4">
    <property type="entry name" value="FAD_NAD(P)-BINDING DOMAIN-CONTAINING PROTEIN-RELATED"/>
    <property type="match status" value="1"/>
</dbReference>
<sequence length="650" mass="72500">MAIPGDPAPATSNGTSKTHGHRPDVEYIRKAVEMAGVNALRVALYQVTADPELATIPITRTKIRGGVLFDSVLSKKDEEVVRRKAVEYLTNPPKRVPPPPSIDEAHKLMNLFAGSCINDNDIAPGYEELAFDQFPRGVSWSSPSTPPEARSKFHVLIIGAGLSGIATAIQLKELGIPYTIVERQAGIGGTWLWNDYPEARVDTLSYLFQYKFEKRYPWVDFFASQPQTQEYLQHVAEKHGILPGVEFDREVVQARWKESTATWEVTTIHQKTGGQCTYTANAIISAAGLFSTINKPDIAGIDDFKGHIFHTTGWDHSVPLEGKRAAVIGTGSTGTQLTPALVRACSHVSVYQRTPNWIASYEGYDEPVPDHVHWLCDNLPYYWNWFCYAAYFRSLDLAALQVRDPEYEAKGGHVNERNDGVREALTAFIKQKMAAKSELIPKLIPKHAPLVRRLVVDNGFYNCLLEDHVDLVSDSIDCITPSGILTKDGVQREFDVIVLGCGFKTSKYFWPTEYIGVGGVRLEDTWAKDGARSYLGMAIPGFPNFFSLYGPNHQPRGGSLYSWAEIWARYAVGSIARLIEQGARAMDVKAEINEEYQARLDEANSKLIWESEGAGYYVNEHGRQGVNMPWTTSEYHAMVLGPNLDDYEIS</sequence>
<keyword evidence="5" id="KW-0560">Oxidoreductase</keyword>
<comment type="similarity">
    <text evidence="2">Belongs to the FAD-binding monooxygenase family.</text>
</comment>
<evidence type="ECO:0000256" key="2">
    <source>
        <dbReference type="ARBA" id="ARBA00010139"/>
    </source>
</evidence>
<gene>
    <name evidence="7" type="ORF">BDW59DRAFT_163206</name>
</gene>
<evidence type="ECO:0000256" key="1">
    <source>
        <dbReference type="ARBA" id="ARBA00001974"/>
    </source>
</evidence>
<evidence type="ECO:0000256" key="4">
    <source>
        <dbReference type="ARBA" id="ARBA00022827"/>
    </source>
</evidence>
<evidence type="ECO:0000313" key="8">
    <source>
        <dbReference type="Proteomes" id="UP001610335"/>
    </source>
</evidence>
<dbReference type="Gene3D" id="3.50.50.60">
    <property type="entry name" value="FAD/NAD(P)-binding domain"/>
    <property type="match status" value="2"/>
</dbReference>
<evidence type="ECO:0000313" key="7">
    <source>
        <dbReference type="EMBL" id="KAL2823628.1"/>
    </source>
</evidence>
<comment type="caution">
    <text evidence="7">The sequence shown here is derived from an EMBL/GenBank/DDBJ whole genome shotgun (WGS) entry which is preliminary data.</text>
</comment>
<feature type="region of interest" description="Disordered" evidence="6">
    <location>
        <begin position="1"/>
        <end position="22"/>
    </location>
</feature>
<dbReference type="InterPro" id="IPR020946">
    <property type="entry name" value="Flavin_mOase-like"/>
</dbReference>
<dbReference type="SUPFAM" id="SSF51905">
    <property type="entry name" value="FAD/NAD(P)-binding domain"/>
    <property type="match status" value="2"/>
</dbReference>
<keyword evidence="4" id="KW-0274">FAD</keyword>
<keyword evidence="8" id="KW-1185">Reference proteome</keyword>
<proteinExistence type="inferred from homology"/>
<organism evidence="7 8">
    <name type="scientific">Aspergillus cavernicola</name>
    <dbReference type="NCBI Taxonomy" id="176166"/>
    <lineage>
        <taxon>Eukaryota</taxon>
        <taxon>Fungi</taxon>
        <taxon>Dikarya</taxon>
        <taxon>Ascomycota</taxon>
        <taxon>Pezizomycotina</taxon>
        <taxon>Eurotiomycetes</taxon>
        <taxon>Eurotiomycetidae</taxon>
        <taxon>Eurotiales</taxon>
        <taxon>Aspergillaceae</taxon>
        <taxon>Aspergillus</taxon>
        <taxon>Aspergillus subgen. Nidulantes</taxon>
    </lineage>
</organism>
<evidence type="ECO:0000256" key="5">
    <source>
        <dbReference type="ARBA" id="ARBA00023002"/>
    </source>
</evidence>
<reference evidence="7 8" key="1">
    <citation type="submission" date="2024-07" db="EMBL/GenBank/DDBJ databases">
        <title>Section-level genome sequencing and comparative genomics of Aspergillus sections Usti and Cavernicolus.</title>
        <authorList>
            <consortium name="Lawrence Berkeley National Laboratory"/>
            <person name="Nybo J.L."/>
            <person name="Vesth T.C."/>
            <person name="Theobald S."/>
            <person name="Frisvad J.C."/>
            <person name="Larsen T.O."/>
            <person name="Kjaerboelling I."/>
            <person name="Rothschild-Mancinelli K."/>
            <person name="Lyhne E.K."/>
            <person name="Kogle M.E."/>
            <person name="Barry K."/>
            <person name="Clum A."/>
            <person name="Na H."/>
            <person name="Ledsgaard L."/>
            <person name="Lin J."/>
            <person name="Lipzen A."/>
            <person name="Kuo A."/>
            <person name="Riley R."/>
            <person name="Mondo S."/>
            <person name="LaButti K."/>
            <person name="Haridas S."/>
            <person name="Pangalinan J."/>
            <person name="Salamov A.A."/>
            <person name="Simmons B.A."/>
            <person name="Magnuson J.K."/>
            <person name="Chen J."/>
            <person name="Drula E."/>
            <person name="Henrissat B."/>
            <person name="Wiebenga A."/>
            <person name="Lubbers R.J."/>
            <person name="Gomes A.C."/>
            <person name="Makela M.R."/>
            <person name="Stajich J."/>
            <person name="Grigoriev I.V."/>
            <person name="Mortensen U.H."/>
            <person name="De vries R.P."/>
            <person name="Baker S.E."/>
            <person name="Andersen M.R."/>
        </authorList>
    </citation>
    <scope>NUCLEOTIDE SEQUENCE [LARGE SCALE GENOMIC DNA]</scope>
    <source>
        <strain evidence="7 8">CBS 600.67</strain>
    </source>
</reference>